<accession>A0AAE7E1Y4</accession>
<proteinExistence type="predicted"/>
<evidence type="ECO:0008006" key="3">
    <source>
        <dbReference type="Google" id="ProtNLM"/>
    </source>
</evidence>
<dbReference type="CDD" id="cd00085">
    <property type="entry name" value="HNHc"/>
    <property type="match status" value="1"/>
</dbReference>
<name>A0AAE7E1Y4_9BACT</name>
<dbReference type="Gene3D" id="1.10.30.50">
    <property type="match status" value="1"/>
</dbReference>
<dbReference type="KEGG" id="aaqi:AAQM_1883"/>
<dbReference type="InterPro" id="IPR003615">
    <property type="entry name" value="HNH_nuc"/>
</dbReference>
<organism evidence="1 2">
    <name type="scientific">Arcobacter aquimarinus</name>
    <dbReference type="NCBI Taxonomy" id="1315211"/>
    <lineage>
        <taxon>Bacteria</taxon>
        <taxon>Pseudomonadati</taxon>
        <taxon>Campylobacterota</taxon>
        <taxon>Epsilonproteobacteria</taxon>
        <taxon>Campylobacterales</taxon>
        <taxon>Arcobacteraceae</taxon>
        <taxon>Arcobacter</taxon>
    </lineage>
</organism>
<dbReference type="RefSeq" id="WP_129094291.1">
    <property type="nucleotide sequence ID" value="NZ_CBCSAE010000010.1"/>
</dbReference>
<evidence type="ECO:0000313" key="1">
    <source>
        <dbReference type="EMBL" id="QKE26619.1"/>
    </source>
</evidence>
<evidence type="ECO:0000313" key="2">
    <source>
        <dbReference type="Proteomes" id="UP000502065"/>
    </source>
</evidence>
<gene>
    <name evidence="1" type="ORF">AAQM_1883</name>
</gene>
<sequence>MKYLNDYITKYNWINKARKTTKSNLPDFLLIKKSLINRYFDYEGLIQSYRTPLANTTFSSSTDLLKNFYEKPPTLLSSKLKERRNNDLEECPYCGKPSTPNTLDHFIPKTQWPDFSIYPNNLVPQCRSCAPIKGEDYYCNQSNQAIFIHPFYFDYLSKVRFKVIIDFNTSLNKVNTYSVEIIHPKGFKNLDRVRLHFENLNVQNRIIAYCIKEFRRWETRLSQYKFDIEELFSISLGSINPKDIGKNWETAFFQAVLDNKDCIDYFNNINTNTTIVDDDEETTSSF</sequence>
<dbReference type="EMBL" id="CP030944">
    <property type="protein sequence ID" value="QKE26619.1"/>
    <property type="molecule type" value="Genomic_DNA"/>
</dbReference>
<dbReference type="AlphaFoldDB" id="A0AAE7E1Y4"/>
<dbReference type="Proteomes" id="UP000502065">
    <property type="component" value="Chromosome"/>
</dbReference>
<reference evidence="1 2" key="1">
    <citation type="submission" date="2018-07" db="EMBL/GenBank/DDBJ databases">
        <title>Identification of phenol metabolism pathways in Arcobacter.</title>
        <authorList>
            <person name="Miller W.G."/>
            <person name="Yee E."/>
            <person name="Bono J.L."/>
        </authorList>
    </citation>
    <scope>NUCLEOTIDE SEQUENCE [LARGE SCALE GENOMIC DNA]</scope>
    <source>
        <strain evidence="1 2">W63</strain>
    </source>
</reference>
<keyword evidence="2" id="KW-1185">Reference proteome</keyword>
<protein>
    <recommendedName>
        <fullName evidence="3">HNH endonuclease</fullName>
    </recommendedName>
</protein>